<dbReference type="Proteomes" id="UP000321570">
    <property type="component" value="Unassembled WGS sequence"/>
</dbReference>
<feature type="domain" description="Integrase catalytic" evidence="1">
    <location>
        <begin position="1"/>
        <end position="122"/>
    </location>
</feature>
<reference evidence="2 3" key="1">
    <citation type="submission" date="2019-07" db="EMBL/GenBank/DDBJ databases">
        <authorList>
            <person name="Jastrzebski P J."/>
            <person name="Paukszto L."/>
            <person name="Jastrzebski P J."/>
        </authorList>
    </citation>
    <scope>NUCLEOTIDE SEQUENCE [LARGE SCALE GENOMIC DNA]</scope>
    <source>
        <strain evidence="2 3">WMS-il1</strain>
    </source>
</reference>
<organism evidence="2 3">
    <name type="scientific">Hymenolepis diminuta</name>
    <name type="common">Rat tapeworm</name>
    <dbReference type="NCBI Taxonomy" id="6216"/>
    <lineage>
        <taxon>Eukaryota</taxon>
        <taxon>Metazoa</taxon>
        <taxon>Spiralia</taxon>
        <taxon>Lophotrochozoa</taxon>
        <taxon>Platyhelminthes</taxon>
        <taxon>Cestoda</taxon>
        <taxon>Eucestoda</taxon>
        <taxon>Cyclophyllidea</taxon>
        <taxon>Hymenolepididae</taxon>
        <taxon>Hymenolepis</taxon>
    </lineage>
</organism>
<sequence length="146" mass="17011">MLITSLRHTFSTHGLPETILTDNGAQFSSALPQDFCWSYNVIHVYSSPYHPRSNGQEDRFVDTLKWPLQKSCGEWMLMAKLGCVIENISLTSTQHNYRNWKRIFWVSSWMFMAPRSLKIMKLRKSNPATNKTIVRKFIGNPLKDSR</sequence>
<evidence type="ECO:0000259" key="1">
    <source>
        <dbReference type="PROSITE" id="PS50994"/>
    </source>
</evidence>
<dbReference type="EMBL" id="CABIJS010000333">
    <property type="protein sequence ID" value="VUZ49508.1"/>
    <property type="molecule type" value="Genomic_DNA"/>
</dbReference>
<evidence type="ECO:0000313" key="2">
    <source>
        <dbReference type="EMBL" id="VUZ49508.1"/>
    </source>
</evidence>
<evidence type="ECO:0000313" key="3">
    <source>
        <dbReference type="Proteomes" id="UP000321570"/>
    </source>
</evidence>
<dbReference type="InterPro" id="IPR001584">
    <property type="entry name" value="Integrase_cat-core"/>
</dbReference>
<dbReference type="GO" id="GO:0015074">
    <property type="term" value="P:DNA integration"/>
    <property type="evidence" value="ECO:0007669"/>
    <property type="project" value="InterPro"/>
</dbReference>
<dbReference type="AlphaFoldDB" id="A0A564YS33"/>
<gene>
    <name evidence="2" type="ORF">WMSIL1_LOCUS8403</name>
</gene>
<dbReference type="PANTHER" id="PTHR37984:SF5">
    <property type="entry name" value="PROTEIN NYNRIN-LIKE"/>
    <property type="match status" value="1"/>
</dbReference>
<protein>
    <recommendedName>
        <fullName evidence="1">Integrase catalytic domain-containing protein</fullName>
    </recommendedName>
</protein>
<dbReference type="Gene3D" id="3.30.420.10">
    <property type="entry name" value="Ribonuclease H-like superfamily/Ribonuclease H"/>
    <property type="match status" value="1"/>
</dbReference>
<keyword evidence="3" id="KW-1185">Reference proteome</keyword>
<dbReference type="SUPFAM" id="SSF53098">
    <property type="entry name" value="Ribonuclease H-like"/>
    <property type="match status" value="1"/>
</dbReference>
<dbReference type="PROSITE" id="PS50994">
    <property type="entry name" value="INTEGRASE"/>
    <property type="match status" value="1"/>
</dbReference>
<proteinExistence type="predicted"/>
<dbReference type="GO" id="GO:0003676">
    <property type="term" value="F:nucleic acid binding"/>
    <property type="evidence" value="ECO:0007669"/>
    <property type="project" value="InterPro"/>
</dbReference>
<dbReference type="InterPro" id="IPR012337">
    <property type="entry name" value="RNaseH-like_sf"/>
</dbReference>
<dbReference type="InterPro" id="IPR036397">
    <property type="entry name" value="RNaseH_sf"/>
</dbReference>
<accession>A0A564YS33</accession>
<dbReference type="PANTHER" id="PTHR37984">
    <property type="entry name" value="PROTEIN CBG26694"/>
    <property type="match status" value="1"/>
</dbReference>
<name>A0A564YS33_HYMDI</name>
<dbReference type="InterPro" id="IPR050951">
    <property type="entry name" value="Retrovirus_Pol_polyprotein"/>
</dbReference>